<feature type="compositionally biased region" description="Basic and acidic residues" evidence="1">
    <location>
        <begin position="274"/>
        <end position="285"/>
    </location>
</feature>
<gene>
    <name evidence="2" type="ORF">C8A05DRAFT_34460</name>
</gene>
<keyword evidence="3" id="KW-1185">Reference proteome</keyword>
<dbReference type="EMBL" id="MU855551">
    <property type="protein sequence ID" value="KAK3901853.1"/>
    <property type="molecule type" value="Genomic_DNA"/>
</dbReference>
<reference evidence="2" key="1">
    <citation type="journal article" date="2023" name="Mol. Phylogenet. Evol.">
        <title>Genome-scale phylogeny and comparative genomics of the fungal order Sordariales.</title>
        <authorList>
            <person name="Hensen N."/>
            <person name="Bonometti L."/>
            <person name="Westerberg I."/>
            <person name="Brannstrom I.O."/>
            <person name="Guillou S."/>
            <person name="Cros-Aarteil S."/>
            <person name="Calhoun S."/>
            <person name="Haridas S."/>
            <person name="Kuo A."/>
            <person name="Mondo S."/>
            <person name="Pangilinan J."/>
            <person name="Riley R."/>
            <person name="LaButti K."/>
            <person name="Andreopoulos B."/>
            <person name="Lipzen A."/>
            <person name="Chen C."/>
            <person name="Yan M."/>
            <person name="Daum C."/>
            <person name="Ng V."/>
            <person name="Clum A."/>
            <person name="Steindorff A."/>
            <person name="Ohm R.A."/>
            <person name="Martin F."/>
            <person name="Silar P."/>
            <person name="Natvig D.O."/>
            <person name="Lalanne C."/>
            <person name="Gautier V."/>
            <person name="Ament-Velasquez S.L."/>
            <person name="Kruys A."/>
            <person name="Hutchinson M.I."/>
            <person name="Powell A.J."/>
            <person name="Barry K."/>
            <person name="Miller A.N."/>
            <person name="Grigoriev I.V."/>
            <person name="Debuchy R."/>
            <person name="Gladieux P."/>
            <person name="Hiltunen Thoren M."/>
            <person name="Johannesson H."/>
        </authorList>
    </citation>
    <scope>NUCLEOTIDE SEQUENCE</scope>
    <source>
        <strain evidence="2">CBS 103.79</strain>
    </source>
</reference>
<comment type="caution">
    <text evidence="2">The sequence shown here is derived from an EMBL/GenBank/DDBJ whole genome shotgun (WGS) entry which is preliminary data.</text>
</comment>
<organism evidence="2 3">
    <name type="scientific">Staphylotrichum tortipilum</name>
    <dbReference type="NCBI Taxonomy" id="2831512"/>
    <lineage>
        <taxon>Eukaryota</taxon>
        <taxon>Fungi</taxon>
        <taxon>Dikarya</taxon>
        <taxon>Ascomycota</taxon>
        <taxon>Pezizomycotina</taxon>
        <taxon>Sordariomycetes</taxon>
        <taxon>Sordariomycetidae</taxon>
        <taxon>Sordariales</taxon>
        <taxon>Chaetomiaceae</taxon>
        <taxon>Staphylotrichum</taxon>
    </lineage>
</organism>
<dbReference type="AlphaFoldDB" id="A0AAN6ML33"/>
<feature type="region of interest" description="Disordered" evidence="1">
    <location>
        <begin position="495"/>
        <end position="542"/>
    </location>
</feature>
<feature type="compositionally biased region" description="Low complexity" evidence="1">
    <location>
        <begin position="35"/>
        <end position="45"/>
    </location>
</feature>
<feature type="region of interest" description="Disordered" evidence="1">
    <location>
        <begin position="19"/>
        <end position="48"/>
    </location>
</feature>
<dbReference type="PANTHER" id="PTHR36223">
    <property type="entry name" value="BETA-LACTAMASE-TYPE TRANSPEPTIDASE FOLD DOMAIN CONTAINING PROTEIN"/>
    <property type="match status" value="1"/>
</dbReference>
<name>A0AAN6ML33_9PEZI</name>
<proteinExistence type="predicted"/>
<accession>A0AAN6ML33</accession>
<feature type="compositionally biased region" description="Basic and acidic residues" evidence="1">
    <location>
        <begin position="248"/>
        <end position="267"/>
    </location>
</feature>
<evidence type="ECO:0000256" key="1">
    <source>
        <dbReference type="SAM" id="MobiDB-lite"/>
    </source>
</evidence>
<evidence type="ECO:0000313" key="2">
    <source>
        <dbReference type="EMBL" id="KAK3901853.1"/>
    </source>
</evidence>
<evidence type="ECO:0000313" key="3">
    <source>
        <dbReference type="Proteomes" id="UP001303889"/>
    </source>
</evidence>
<feature type="region of interest" description="Disordered" evidence="1">
    <location>
        <begin position="547"/>
        <end position="566"/>
    </location>
</feature>
<reference evidence="2" key="2">
    <citation type="submission" date="2023-05" db="EMBL/GenBank/DDBJ databases">
        <authorList>
            <consortium name="Lawrence Berkeley National Laboratory"/>
            <person name="Steindorff A."/>
            <person name="Hensen N."/>
            <person name="Bonometti L."/>
            <person name="Westerberg I."/>
            <person name="Brannstrom I.O."/>
            <person name="Guillou S."/>
            <person name="Cros-Aarteil S."/>
            <person name="Calhoun S."/>
            <person name="Haridas S."/>
            <person name="Kuo A."/>
            <person name="Mondo S."/>
            <person name="Pangilinan J."/>
            <person name="Riley R."/>
            <person name="Labutti K."/>
            <person name="Andreopoulos B."/>
            <person name="Lipzen A."/>
            <person name="Chen C."/>
            <person name="Yanf M."/>
            <person name="Daum C."/>
            <person name="Ng V."/>
            <person name="Clum A."/>
            <person name="Ohm R."/>
            <person name="Martin F."/>
            <person name="Silar P."/>
            <person name="Natvig D."/>
            <person name="Lalanne C."/>
            <person name="Gautier V."/>
            <person name="Ament-Velasquez S.L."/>
            <person name="Kruys A."/>
            <person name="Hutchinson M.I."/>
            <person name="Powell A.J."/>
            <person name="Barry K."/>
            <person name="Miller A.N."/>
            <person name="Grigoriev I.V."/>
            <person name="Debuchy R."/>
            <person name="Gladieux P."/>
            <person name="Thoren M.H."/>
            <person name="Johannesson H."/>
        </authorList>
    </citation>
    <scope>NUCLEOTIDE SEQUENCE</scope>
    <source>
        <strain evidence="2">CBS 103.79</strain>
    </source>
</reference>
<dbReference type="PANTHER" id="PTHR36223:SF1">
    <property type="entry name" value="TRANSCRIPTION ELONGATION FACTOR EAF N-TERMINAL DOMAIN-CONTAINING PROTEIN"/>
    <property type="match status" value="1"/>
</dbReference>
<dbReference type="Proteomes" id="UP001303889">
    <property type="component" value="Unassembled WGS sequence"/>
</dbReference>
<feature type="region of interest" description="Disordered" evidence="1">
    <location>
        <begin position="394"/>
        <end position="434"/>
    </location>
</feature>
<sequence>MPCLRGIEVSLTTKPEAERIPEYPHPDGTSARLLGATSSGATGPGAHRKAGPTVAVYIPSIPGTPFSINYSINTRPPAPCKYIFFRLYMNARPIAAWGIDPSENPKGKVARSLWAPCAVYDGRRFGLEGRNFVFLPGQEHKSVAEDGGLIEIQVFRAKERRARPPRLEEFRYQENYGIAAPTMGMIDEPEKACFYDWHLLDAKDSPFASFRLHYRSLKNLKQLNLIPATELELLCAVSPRALKALAKMEDEADSKSKKDESEEKPPELENSDEAVFRSVKEKPRATMEGAGDGEPPYYFLKTPPKLFPALPSSSRVPQPSKAQRDAYLQSYLQRPLPELPIEASKRDSRRLSVGSAASTTVSITPSLLQYCEEGSLRSEDVEVGVARLVQLPPSSSTNLGAVSDDGSNGAEDSISDYETSPRSIGDSPMDNKLSPGRFLPMTGSGLERGLALLASPKQAIMSRASKFRQSLPSNFTPDRCMERLGKAISNEAEWVSQSPSLGRARAATHGAHGDSSPRKLKGSGRSLFGGLRGKGFNGSPRRLAGMLLGREVAKPYDGGDAGRGDK</sequence>
<feature type="region of interest" description="Disordered" evidence="1">
    <location>
        <begin position="248"/>
        <end position="297"/>
    </location>
</feature>
<protein>
    <submittedName>
        <fullName evidence="2">Uncharacterized protein</fullName>
    </submittedName>
</protein>